<dbReference type="SUPFAM" id="SSF53756">
    <property type="entry name" value="UDP-Glycosyltransferase/glycogen phosphorylase"/>
    <property type="match status" value="1"/>
</dbReference>
<proteinExistence type="predicted"/>
<keyword evidence="1" id="KW-0328">Glycosyltransferase</keyword>
<comment type="caution">
    <text evidence="1">The sequence shown here is derived from an EMBL/GenBank/DDBJ whole genome shotgun (WGS) entry which is preliminary data.</text>
</comment>
<sequence length="753" mass="81600">MTSDHKGAWAGLRVLVLSPVPTWPVTFGNRNRIVQVNRALQREGAHVALLHYPSDDEWRSRLPRTAMAEMARQWEEVFHLPATRPLHTRPAKGEDHRIDEWWDPAIGQMLDWLFKVGRYDALLVNYTWLSKALEHAPRGVLRILDTHDRFSGRRDLLTANGLAPEYFHTTETEEAVGLNRADIVWAIKAQEEAFFRTITDRPVATLLHMEPPAAPSPPPSRDGVLRFGIVGGRNNVNATNIRRFAEAADRYLARTLLPVEVLVAGSVCDLIGDLRQPWLRLVGRVAEMDELYAQVDAVLAPLAFSTGLKIKVGEALARAKPLISHAHAFEGYVPTHAFHECPDFEAMLRAMHQIARDPGLLGVLADASARSVAAASASIGATLADAGARARAIPPSVIFFLRFDQLCRDSLLLDHVLDAAHYAGFRAPVAFHLSGAPDAAEDEALALLAARGRMLVEPEALDAVAAHPAMAEADSRPQAARIAELLAEPHPMAWFAHAPELPPAAQVRIQVGVAHLGALWLAGGREDAARIATAFPRFLALSAAPSADAARLAAASGAERLAVPLLWRGEDSRLLASLRATPRGPVALLTRRPDAPDLLPLLAFLTRVQGRQLRLFHAGEAPPSWPASGPLAVRTEAIQLLPIDAFFRAATWSAGGPGCIIEHGRPTTSVAREVALRAGIPHLSVADPAAPAVAKAQPSLSGRARGFVSAALLLAALDRDVDWREADRTLAVEYGQDAGWARIWRELGDLVAA</sequence>
<dbReference type="Pfam" id="PF13692">
    <property type="entry name" value="Glyco_trans_1_4"/>
    <property type="match status" value="1"/>
</dbReference>
<name>A0ABS4AP77_9PROT</name>
<reference evidence="1 2" key="1">
    <citation type="submission" date="2021-03" db="EMBL/GenBank/DDBJ databases">
        <authorList>
            <person name="So Y."/>
        </authorList>
    </citation>
    <scope>NUCLEOTIDE SEQUENCE [LARGE SCALE GENOMIC DNA]</scope>
    <source>
        <strain evidence="1 2">PWR1</strain>
    </source>
</reference>
<dbReference type="GO" id="GO:0016757">
    <property type="term" value="F:glycosyltransferase activity"/>
    <property type="evidence" value="ECO:0007669"/>
    <property type="project" value="UniProtKB-KW"/>
</dbReference>
<accession>A0ABS4AP77</accession>
<dbReference type="Proteomes" id="UP000680815">
    <property type="component" value="Unassembled WGS sequence"/>
</dbReference>
<dbReference type="Gene3D" id="3.40.50.2000">
    <property type="entry name" value="Glycogen Phosphorylase B"/>
    <property type="match status" value="1"/>
</dbReference>
<gene>
    <name evidence="1" type="ORF">J5Y09_04510</name>
</gene>
<keyword evidence="2" id="KW-1185">Reference proteome</keyword>
<dbReference type="EC" id="2.4.-.-" evidence="1"/>
<organism evidence="1 2">
    <name type="scientific">Roseomonas nitratireducens</name>
    <dbReference type="NCBI Taxonomy" id="2820810"/>
    <lineage>
        <taxon>Bacteria</taxon>
        <taxon>Pseudomonadati</taxon>
        <taxon>Pseudomonadota</taxon>
        <taxon>Alphaproteobacteria</taxon>
        <taxon>Acetobacterales</taxon>
        <taxon>Roseomonadaceae</taxon>
        <taxon>Roseomonas</taxon>
    </lineage>
</organism>
<dbReference type="RefSeq" id="WP_209350563.1">
    <property type="nucleotide sequence ID" value="NZ_JAGIYZ010000003.1"/>
</dbReference>
<evidence type="ECO:0000313" key="1">
    <source>
        <dbReference type="EMBL" id="MBP0463163.1"/>
    </source>
</evidence>
<keyword evidence="1" id="KW-0808">Transferase</keyword>
<dbReference type="EMBL" id="JAGIYZ010000003">
    <property type="protein sequence ID" value="MBP0463163.1"/>
    <property type="molecule type" value="Genomic_DNA"/>
</dbReference>
<protein>
    <submittedName>
        <fullName evidence="1">Glycosyltransferase</fullName>
        <ecNumber evidence="1">2.4.-.-</ecNumber>
    </submittedName>
</protein>
<evidence type="ECO:0000313" key="2">
    <source>
        <dbReference type="Proteomes" id="UP000680815"/>
    </source>
</evidence>